<evidence type="ECO:0000313" key="15">
    <source>
        <dbReference type="EMBL" id="RFU26391.1"/>
    </source>
</evidence>
<feature type="compositionally biased region" description="Basic and acidic residues" evidence="12">
    <location>
        <begin position="1221"/>
        <end position="1254"/>
    </location>
</feature>
<sequence length="1260" mass="139453">MGRSQSLSIPTTSNPFLLPQMSPNSAVSYKKPIPPAKEDKALRLFYNYRQEEGLAQRDRDAQSSSGSSHLGIPGSMPSHGCKALSVSTSSIDIGDLYSVMSFTETDSQVSGNGREHIAFNGQKVKRRTRRKLTPLAKAKAALIRYLGSCPNCKAHAISCPLDHHDIESLERKARRMHHASIHKGSESSTSTAPAATTLTSINNAQNNEPPRLTIVNDQLFYPSYLIQEDLNGGLAADLAQIETDVAGNNAPVLSLTPTTPTNDLPPTRARQGPDMVHIGNNLPSKTEGWYFKCAHDTCTECFPTRPELETHFEIHEEYERLQNPVYNVCSKCRAMNQDEFHGYCDSLGCGGSMEVRVLGLRLSTQFGERYFPDSQAVQGETISSLYPDSYFSPGISLSIDTTGPGIGRSHDYFEYFDFGDRFDPGSASSNPESGSWTGYLQGSNAPGSDGHQRQRNRFNQLRPLTKMTSSVLYYVRKIVQKLRPYKAILLTLVFLIAFTYTFRIRGPLVPKVQTELPLITFQSPKLGFLSLMGSIPLFWSVKLVSDKRARSRRMGCPISRYSLREVRLRGFQNGCQPYPVDSNITPSQGPEVSETHTMDQRKEELGRRPVYIYDIPRDILDTLALRSDTPGAPSPESLADELAASKLQDESNTGSVGGSKACSLCGVAFTTLEDQRSHIRSDWHGYNLKLRLRGAKSVTEAEFEKLIGDLDESLSGSDSSDSDENEDGSTRKETILAAVLKKQAAKVSDNGDADDFVSKKPKRGSGKPPLYWLTTPTLPSNTYLGIYRAIFTNSEQNDESSIVDTIRKKQLSPKAAPPPADANSGVPLPSHYKDPHIFLCMIGGGHFAAMVVSLTPKLKKNNGPGPLNREATVLAHKTFHRYTTRRKQGGSQSANDNAKGAAHSAGSTLRRYNEQALTDDVRQLLQDWKDMINTSELLFIRATGNTNRRTLFGPYDDQVLRQNDPRIRGFPFNTRRATQNELMRSFIELTRVKVQEVDEAAIAAAAAAAAAAAEETARQSAIAKSEKQATSTPPKRSEEEDIALLHTTQIQALIRRSKFPALLSYFKSNDLSPDFPFYPPDSQQNHHTPTALHLAASQNSSPLVSGLLVKASANPTLVNKDGKTAYDLAGERSSRDAFRVARFELGESHWDWETAHVPAGISRIEADERDAREKKEEAQKEQERRKVEEARLREEGPKVGEKVPLGKAAGRGRAILLQKTAQEKREEESRGLTPEMKMKLEREKRARAAEERMRKMTGGG</sequence>
<dbReference type="OrthoDB" id="429841at2759"/>
<dbReference type="GO" id="GO:0016787">
    <property type="term" value="F:hydrolase activity"/>
    <property type="evidence" value="ECO:0007669"/>
    <property type="project" value="UniProtKB-KW"/>
</dbReference>
<feature type="compositionally biased region" description="Polar residues" evidence="12">
    <location>
        <begin position="426"/>
        <end position="446"/>
    </location>
</feature>
<feature type="region of interest" description="Disordered" evidence="12">
    <location>
        <begin position="808"/>
        <end position="828"/>
    </location>
</feature>
<feature type="region of interest" description="Disordered" evidence="12">
    <location>
        <begin position="1021"/>
        <end position="1041"/>
    </location>
</feature>
<keyword evidence="7 11" id="KW-0378">Hydrolase</keyword>
<evidence type="ECO:0000256" key="6">
    <source>
        <dbReference type="ARBA" id="ARBA00022759"/>
    </source>
</evidence>
<feature type="domain" description="C2H2-type" evidence="13">
    <location>
        <begin position="291"/>
        <end position="320"/>
    </location>
</feature>
<dbReference type="STRING" id="5539.A0A3E2GZ61"/>
<feature type="region of interest" description="Disordered" evidence="12">
    <location>
        <begin position="250"/>
        <end position="275"/>
    </location>
</feature>
<dbReference type="InterPro" id="IPR013087">
    <property type="entry name" value="Znf_C2H2_type"/>
</dbReference>
<dbReference type="SUPFAM" id="SSF48403">
    <property type="entry name" value="Ankyrin repeat"/>
    <property type="match status" value="1"/>
</dbReference>
<dbReference type="Proteomes" id="UP000258309">
    <property type="component" value="Unassembled WGS sequence"/>
</dbReference>
<feature type="region of interest" description="Disordered" evidence="12">
    <location>
        <begin position="1163"/>
        <end position="1260"/>
    </location>
</feature>
<gene>
    <name evidence="15" type="ORF">B7463_g9941</name>
</gene>
<dbReference type="InterPro" id="IPR041175">
    <property type="entry name" value="VLRF1/Vms1"/>
</dbReference>
<evidence type="ECO:0000256" key="7">
    <source>
        <dbReference type="ARBA" id="ARBA00022801"/>
    </source>
</evidence>
<dbReference type="GO" id="GO:0008270">
    <property type="term" value="F:zinc ion binding"/>
    <property type="evidence" value="ECO:0007669"/>
    <property type="project" value="UniProtKB-KW"/>
</dbReference>
<evidence type="ECO:0000256" key="10">
    <source>
        <dbReference type="PROSITE-ProRule" id="PRU00042"/>
    </source>
</evidence>
<reference evidence="15 16" key="1">
    <citation type="submission" date="2018-05" db="EMBL/GenBank/DDBJ databases">
        <title>Draft genome sequence of Scytalidium lignicola DSM 105466, a ubiquitous saprotrophic fungus.</title>
        <authorList>
            <person name="Buettner E."/>
            <person name="Gebauer A.M."/>
            <person name="Hofrichter M."/>
            <person name="Liers C."/>
            <person name="Kellner H."/>
        </authorList>
    </citation>
    <scope>NUCLEOTIDE SEQUENCE [LARGE SCALE GENOMIC DNA]</scope>
    <source>
        <strain evidence="15 16">DSM 105466</strain>
    </source>
</reference>
<evidence type="ECO:0000256" key="12">
    <source>
        <dbReference type="SAM" id="MobiDB-lite"/>
    </source>
</evidence>
<dbReference type="EMBL" id="NCSJ02000264">
    <property type="protein sequence ID" value="RFU26391.1"/>
    <property type="molecule type" value="Genomic_DNA"/>
</dbReference>
<dbReference type="PANTHER" id="PTHR16036:SF2">
    <property type="entry name" value="TRNA ENDONUCLEASE ANKZF1"/>
    <property type="match status" value="1"/>
</dbReference>
<feature type="region of interest" description="Disordered" evidence="12">
    <location>
        <begin position="750"/>
        <end position="771"/>
    </location>
</feature>
<dbReference type="PROSITE" id="PS50157">
    <property type="entry name" value="ZINC_FINGER_C2H2_2"/>
    <property type="match status" value="1"/>
</dbReference>
<keyword evidence="9" id="KW-0175">Coiled coil</keyword>
<evidence type="ECO:0000256" key="4">
    <source>
        <dbReference type="ARBA" id="ARBA00022722"/>
    </source>
</evidence>
<dbReference type="GO" id="GO:0004519">
    <property type="term" value="F:endonuclease activity"/>
    <property type="evidence" value="ECO:0007669"/>
    <property type="project" value="UniProtKB-KW"/>
</dbReference>
<feature type="region of interest" description="Disordered" evidence="12">
    <location>
        <begin position="426"/>
        <end position="453"/>
    </location>
</feature>
<dbReference type="Gene3D" id="1.25.40.20">
    <property type="entry name" value="Ankyrin repeat-containing domain"/>
    <property type="match status" value="1"/>
</dbReference>
<feature type="compositionally biased region" description="Basic and acidic residues" evidence="12">
    <location>
        <begin position="593"/>
        <end position="603"/>
    </location>
</feature>
<feature type="region of interest" description="Disordered" evidence="12">
    <location>
        <begin position="712"/>
        <end position="731"/>
    </location>
</feature>
<dbReference type="GO" id="GO:0005737">
    <property type="term" value="C:cytoplasm"/>
    <property type="evidence" value="ECO:0007669"/>
    <property type="project" value="UniProtKB-SubCell"/>
</dbReference>
<evidence type="ECO:0008006" key="17">
    <source>
        <dbReference type="Google" id="ProtNLM"/>
    </source>
</evidence>
<feature type="compositionally biased region" description="Basic and acidic residues" evidence="12">
    <location>
        <begin position="1164"/>
        <end position="1201"/>
    </location>
</feature>
<dbReference type="Pfam" id="PF18826">
    <property type="entry name" value="bVLRF1"/>
    <property type="match status" value="1"/>
</dbReference>
<feature type="compositionally biased region" description="Low complexity" evidence="12">
    <location>
        <begin position="253"/>
        <end position="267"/>
    </location>
</feature>
<evidence type="ECO:0000313" key="16">
    <source>
        <dbReference type="Proteomes" id="UP000258309"/>
    </source>
</evidence>
<evidence type="ECO:0000256" key="5">
    <source>
        <dbReference type="ARBA" id="ARBA00022737"/>
    </source>
</evidence>
<organism evidence="15 16">
    <name type="scientific">Scytalidium lignicola</name>
    <name type="common">Hyphomycete</name>
    <dbReference type="NCBI Taxonomy" id="5539"/>
    <lineage>
        <taxon>Eukaryota</taxon>
        <taxon>Fungi</taxon>
        <taxon>Dikarya</taxon>
        <taxon>Ascomycota</taxon>
        <taxon>Pezizomycotina</taxon>
        <taxon>Leotiomycetes</taxon>
        <taxon>Leotiomycetes incertae sedis</taxon>
        <taxon>Scytalidium</taxon>
    </lineage>
</organism>
<keyword evidence="3 11" id="KW-0963">Cytoplasm</keyword>
<keyword evidence="8" id="KW-0040">ANK repeat</keyword>
<evidence type="ECO:0000256" key="11">
    <source>
        <dbReference type="PROSITE-ProRule" id="PRU01389"/>
    </source>
</evidence>
<feature type="domain" description="VLRF1" evidence="14">
    <location>
        <begin position="833"/>
        <end position="992"/>
    </location>
</feature>
<feature type="non-terminal residue" evidence="15">
    <location>
        <position position="1260"/>
    </location>
</feature>
<protein>
    <recommendedName>
        <fullName evidence="17">C2H2-type domain-containing protein</fullName>
    </recommendedName>
</protein>
<comment type="similarity">
    <text evidence="2 11">Belongs to the ANKZF1/VMS1 family.</text>
</comment>
<keyword evidence="5" id="KW-0677">Repeat</keyword>
<evidence type="ECO:0000259" key="13">
    <source>
        <dbReference type="PROSITE" id="PS50157"/>
    </source>
</evidence>
<comment type="domain">
    <text evidence="11">The VLRF1 domain mediates binding to the 60S ribosomal subunit.</text>
</comment>
<feature type="non-terminal residue" evidence="15">
    <location>
        <position position="1"/>
    </location>
</feature>
<feature type="compositionally biased region" description="Polar residues" evidence="12">
    <location>
        <begin position="1"/>
        <end position="27"/>
    </location>
</feature>
<feature type="region of interest" description="Disordered" evidence="12">
    <location>
        <begin position="579"/>
        <end position="603"/>
    </location>
</feature>
<keyword evidence="10" id="KW-0479">Metal-binding</keyword>
<keyword evidence="4 11" id="KW-0540">Nuclease</keyword>
<evidence type="ECO:0000259" key="14">
    <source>
        <dbReference type="PROSITE" id="PS52044"/>
    </source>
</evidence>
<keyword evidence="10" id="KW-0863">Zinc-finger</keyword>
<feature type="region of interest" description="Disordered" evidence="12">
    <location>
        <begin position="53"/>
        <end position="75"/>
    </location>
</feature>
<dbReference type="GO" id="GO:0036503">
    <property type="term" value="P:ERAD pathway"/>
    <property type="evidence" value="ECO:0007669"/>
    <property type="project" value="TreeGrafter"/>
</dbReference>
<proteinExistence type="inferred from homology"/>
<name>A0A3E2GZ61_SCYLI</name>
<dbReference type="PROSITE" id="PS52044">
    <property type="entry name" value="VLRF1"/>
    <property type="match status" value="1"/>
</dbReference>
<evidence type="ECO:0000256" key="8">
    <source>
        <dbReference type="ARBA" id="ARBA00023043"/>
    </source>
</evidence>
<feature type="active site" evidence="11">
    <location>
        <position position="892"/>
    </location>
</feature>
<dbReference type="PANTHER" id="PTHR16036">
    <property type="entry name" value="ANKYRIN REPEAT AND ZINC FINGER DOMAIN-CONTAINING PROTEIN 1"/>
    <property type="match status" value="1"/>
</dbReference>
<keyword evidence="16" id="KW-1185">Reference proteome</keyword>
<evidence type="ECO:0000256" key="9">
    <source>
        <dbReference type="ARBA" id="ARBA00023054"/>
    </source>
</evidence>
<keyword evidence="10" id="KW-0862">Zinc</keyword>
<evidence type="ECO:0000256" key="3">
    <source>
        <dbReference type="ARBA" id="ARBA00022490"/>
    </source>
</evidence>
<comment type="caution">
    <text evidence="15">The sequence shown here is derived from an EMBL/GenBank/DDBJ whole genome shotgun (WGS) entry which is preliminary data.</text>
</comment>
<accession>A0A3E2GZ61</accession>
<keyword evidence="6 11" id="KW-0255">Endonuclease</keyword>
<comment type="subcellular location">
    <subcellularLocation>
        <location evidence="1">Cytoplasm</location>
    </subcellularLocation>
</comment>
<dbReference type="InterPro" id="IPR047139">
    <property type="entry name" value="ANKZ1/VMS1"/>
</dbReference>
<dbReference type="InterPro" id="IPR036770">
    <property type="entry name" value="Ankyrin_rpt-contain_sf"/>
</dbReference>
<feature type="region of interest" description="Disordered" evidence="12">
    <location>
        <begin position="882"/>
        <end position="907"/>
    </location>
</feature>
<feature type="region of interest" description="Disordered" evidence="12">
    <location>
        <begin position="1"/>
        <end position="34"/>
    </location>
</feature>
<evidence type="ECO:0000256" key="1">
    <source>
        <dbReference type="ARBA" id="ARBA00004496"/>
    </source>
</evidence>
<dbReference type="PROSITE" id="PS00028">
    <property type="entry name" value="ZINC_FINGER_C2H2_1"/>
    <property type="match status" value="2"/>
</dbReference>
<dbReference type="SMART" id="SM00355">
    <property type="entry name" value="ZnF_C2H2"/>
    <property type="match status" value="2"/>
</dbReference>
<evidence type="ECO:0000256" key="2">
    <source>
        <dbReference type="ARBA" id="ARBA00009262"/>
    </source>
</evidence>
<dbReference type="AlphaFoldDB" id="A0A3E2GZ61"/>